<dbReference type="Pfam" id="PF00482">
    <property type="entry name" value="T2SSF"/>
    <property type="match status" value="1"/>
</dbReference>
<accession>A0A6J6C7Z0</accession>
<evidence type="ECO:0000256" key="3">
    <source>
        <dbReference type="ARBA" id="ARBA00022692"/>
    </source>
</evidence>
<name>A0A6J6C7Z0_9ZZZZ</name>
<feature type="transmembrane region" description="Helical" evidence="6">
    <location>
        <begin position="6"/>
        <end position="25"/>
    </location>
</feature>
<dbReference type="AlphaFoldDB" id="A0A6J6C7Z0"/>
<evidence type="ECO:0000256" key="6">
    <source>
        <dbReference type="SAM" id="Phobius"/>
    </source>
</evidence>
<dbReference type="InterPro" id="IPR018076">
    <property type="entry name" value="T2SS_GspF_dom"/>
</dbReference>
<sequence>MNLQFSLLYRCSFLTLAAIGLVLILKKSQLHHGKTGNSWAALPQKKKFNEWVTSITLLSGISRRELLIEFVGKFSLVPLLAFLLRSLFDLSLIQCCVLAIISFAILIRQEISRRSKIIKKYREWIESEFSGFAETIALAVNSGLTFMVALTRAIDDSLNQSFSETADSFLRKLVRAAIGKRTNPAIRLTPLQRELQLIRMQILEGRTISDVLDEFSRRINSQIISDFVDAIVLSLGRGTPISTLITDHANSIRESEHRTILERASKAEIKMMVPVVFLLLPISVLFALWPSFQQLQQMVVLS</sequence>
<evidence type="ECO:0000313" key="8">
    <source>
        <dbReference type="EMBL" id="CAB4546358.1"/>
    </source>
</evidence>
<dbReference type="EMBL" id="CAEZSV010000013">
    <property type="protein sequence ID" value="CAB4546358.1"/>
    <property type="molecule type" value="Genomic_DNA"/>
</dbReference>
<proteinExistence type="predicted"/>
<reference evidence="8" key="1">
    <citation type="submission" date="2020-05" db="EMBL/GenBank/DDBJ databases">
        <authorList>
            <person name="Chiriac C."/>
            <person name="Salcher M."/>
            <person name="Ghai R."/>
            <person name="Kavagutti S V."/>
        </authorList>
    </citation>
    <scope>NUCLEOTIDE SEQUENCE</scope>
</reference>
<dbReference type="GO" id="GO:0005886">
    <property type="term" value="C:plasma membrane"/>
    <property type="evidence" value="ECO:0007669"/>
    <property type="project" value="UniProtKB-SubCell"/>
</dbReference>
<evidence type="ECO:0000256" key="2">
    <source>
        <dbReference type="ARBA" id="ARBA00022475"/>
    </source>
</evidence>
<organism evidence="8">
    <name type="scientific">freshwater metagenome</name>
    <dbReference type="NCBI Taxonomy" id="449393"/>
    <lineage>
        <taxon>unclassified sequences</taxon>
        <taxon>metagenomes</taxon>
        <taxon>ecological metagenomes</taxon>
    </lineage>
</organism>
<feature type="domain" description="Type II secretion system protein GspF" evidence="7">
    <location>
        <begin position="189"/>
        <end position="286"/>
    </location>
</feature>
<evidence type="ECO:0000256" key="1">
    <source>
        <dbReference type="ARBA" id="ARBA00004651"/>
    </source>
</evidence>
<evidence type="ECO:0000256" key="4">
    <source>
        <dbReference type="ARBA" id="ARBA00022989"/>
    </source>
</evidence>
<keyword evidence="5 6" id="KW-0472">Membrane</keyword>
<protein>
    <submittedName>
        <fullName evidence="8">Unannotated protein</fullName>
    </submittedName>
</protein>
<evidence type="ECO:0000256" key="5">
    <source>
        <dbReference type="ARBA" id="ARBA00023136"/>
    </source>
</evidence>
<feature type="transmembrane region" description="Helical" evidence="6">
    <location>
        <begin position="271"/>
        <end position="292"/>
    </location>
</feature>
<comment type="subcellular location">
    <subcellularLocation>
        <location evidence="1">Cell membrane</location>
        <topology evidence="1">Multi-pass membrane protein</topology>
    </subcellularLocation>
</comment>
<keyword evidence="2" id="KW-1003">Cell membrane</keyword>
<evidence type="ECO:0000259" key="7">
    <source>
        <dbReference type="Pfam" id="PF00482"/>
    </source>
</evidence>
<dbReference type="PANTHER" id="PTHR35007">
    <property type="entry name" value="INTEGRAL MEMBRANE PROTEIN-RELATED"/>
    <property type="match status" value="1"/>
</dbReference>
<keyword evidence="4 6" id="KW-1133">Transmembrane helix</keyword>
<feature type="transmembrane region" description="Helical" evidence="6">
    <location>
        <begin position="90"/>
        <end position="107"/>
    </location>
</feature>
<gene>
    <name evidence="8" type="ORF">UFOPK1506_00135</name>
</gene>
<keyword evidence="3 6" id="KW-0812">Transmembrane</keyword>
<dbReference type="PANTHER" id="PTHR35007:SF2">
    <property type="entry name" value="PILUS ASSEMBLE PROTEIN"/>
    <property type="match status" value="1"/>
</dbReference>